<dbReference type="RefSeq" id="WP_113045862.1">
    <property type="nucleotide sequence ID" value="NZ_QMFZ01000012.1"/>
</dbReference>
<dbReference type="AlphaFoldDB" id="A0A365QUQ0"/>
<evidence type="ECO:0000313" key="1">
    <source>
        <dbReference type="EMBL" id="RBB38872.1"/>
    </source>
</evidence>
<sequence>MFSMWVIYERPRDYPEQYVARRLRANSGGGVITLRGDVILGDTLDEVRARLKPFGLHRIARDPRDEPQVVETWL</sequence>
<gene>
    <name evidence="1" type="ORF">DPV79_15950</name>
</gene>
<accession>A0A365QUQ0</accession>
<reference evidence="1 2" key="1">
    <citation type="submission" date="2018-06" db="EMBL/GenBank/DDBJ databases">
        <title>Draft genome sequence of Burkholderia reimsis strain BE51 isolated from a French agricultural soil.</title>
        <authorList>
            <person name="Esmaeel Q."/>
        </authorList>
    </citation>
    <scope>NUCLEOTIDE SEQUENCE [LARGE SCALE GENOMIC DNA]</scope>
    <source>
        <strain evidence="1 2">BE51</strain>
    </source>
</reference>
<dbReference type="Proteomes" id="UP000252458">
    <property type="component" value="Unassembled WGS sequence"/>
</dbReference>
<comment type="caution">
    <text evidence="1">The sequence shown here is derived from an EMBL/GenBank/DDBJ whole genome shotgun (WGS) entry which is preliminary data.</text>
</comment>
<protein>
    <submittedName>
        <fullName evidence="1">Uncharacterized protein</fullName>
    </submittedName>
</protein>
<dbReference type="EMBL" id="QMFZ01000012">
    <property type="protein sequence ID" value="RBB38872.1"/>
    <property type="molecule type" value="Genomic_DNA"/>
</dbReference>
<name>A0A365QUQ0_9BURK</name>
<organism evidence="1 2">
    <name type="scientific">Burkholderia reimsis</name>
    <dbReference type="NCBI Taxonomy" id="2234132"/>
    <lineage>
        <taxon>Bacteria</taxon>
        <taxon>Pseudomonadati</taxon>
        <taxon>Pseudomonadota</taxon>
        <taxon>Betaproteobacteria</taxon>
        <taxon>Burkholderiales</taxon>
        <taxon>Burkholderiaceae</taxon>
        <taxon>Burkholderia</taxon>
    </lineage>
</organism>
<evidence type="ECO:0000313" key="2">
    <source>
        <dbReference type="Proteomes" id="UP000252458"/>
    </source>
</evidence>
<proteinExistence type="predicted"/>
<keyword evidence="2" id="KW-1185">Reference proteome</keyword>